<dbReference type="InterPro" id="IPR000515">
    <property type="entry name" value="MetI-like"/>
</dbReference>
<dbReference type="InterPro" id="IPR035906">
    <property type="entry name" value="MetI-like_sf"/>
</dbReference>
<dbReference type="SUPFAM" id="SSF161098">
    <property type="entry name" value="MetI-like"/>
    <property type="match status" value="1"/>
</dbReference>
<protein>
    <submittedName>
        <fullName evidence="10">Sugar ABC transporter permease</fullName>
    </submittedName>
</protein>
<dbReference type="EMBL" id="JAFLQW010000033">
    <property type="protein sequence ID" value="MBO0347746.1"/>
    <property type="molecule type" value="Genomic_DNA"/>
</dbReference>
<keyword evidence="2 7" id="KW-0813">Transport</keyword>
<feature type="transmembrane region" description="Helical" evidence="7">
    <location>
        <begin position="100"/>
        <end position="119"/>
    </location>
</feature>
<comment type="subcellular location">
    <subcellularLocation>
        <location evidence="1 7">Cell membrane</location>
        <topology evidence="1 7">Multi-pass membrane protein</topology>
    </subcellularLocation>
</comment>
<feature type="region of interest" description="Disordered" evidence="8">
    <location>
        <begin position="1"/>
        <end position="22"/>
    </location>
</feature>
<evidence type="ECO:0000256" key="8">
    <source>
        <dbReference type="SAM" id="MobiDB-lite"/>
    </source>
</evidence>
<evidence type="ECO:0000256" key="4">
    <source>
        <dbReference type="ARBA" id="ARBA00022692"/>
    </source>
</evidence>
<feature type="transmembrane region" description="Helical" evidence="7">
    <location>
        <begin position="232"/>
        <end position="252"/>
    </location>
</feature>
<feature type="transmembrane region" description="Helical" evidence="7">
    <location>
        <begin position="178"/>
        <end position="202"/>
    </location>
</feature>
<gene>
    <name evidence="10" type="ORF">J0895_01195</name>
</gene>
<dbReference type="PROSITE" id="PS50928">
    <property type="entry name" value="ABC_TM1"/>
    <property type="match status" value="1"/>
</dbReference>
<feature type="transmembrane region" description="Helical" evidence="7">
    <location>
        <begin position="35"/>
        <end position="59"/>
    </location>
</feature>
<dbReference type="Pfam" id="PF00528">
    <property type="entry name" value="BPD_transp_1"/>
    <property type="match status" value="1"/>
</dbReference>
<evidence type="ECO:0000256" key="6">
    <source>
        <dbReference type="ARBA" id="ARBA00023136"/>
    </source>
</evidence>
<accession>A0ABS3FKW5</accession>
<keyword evidence="6 7" id="KW-0472">Membrane</keyword>
<evidence type="ECO:0000256" key="3">
    <source>
        <dbReference type="ARBA" id="ARBA00022475"/>
    </source>
</evidence>
<dbReference type="Gene3D" id="1.10.3720.10">
    <property type="entry name" value="MetI-like"/>
    <property type="match status" value="1"/>
</dbReference>
<comment type="similarity">
    <text evidence="7">Belongs to the binding-protein-dependent transport system permease family.</text>
</comment>
<evidence type="ECO:0000256" key="1">
    <source>
        <dbReference type="ARBA" id="ARBA00004651"/>
    </source>
</evidence>
<dbReference type="InterPro" id="IPR051393">
    <property type="entry name" value="ABC_transporter_permease"/>
</dbReference>
<sequence length="317" mass="35512">MTRKSLISMPASSLNPEVSRSRNPRNFRFSPSLSGYLFITPALIILGVFLGLPILYAIFLSFHKVEILGEMSYRFVHLRNFTRLVDDERVWIALKNTAEYVAIVVPIQTFIALMLALVLNAQIRGKSLFRVIFFLPTITSSAVLTLIFMWIYNADGLLNHFLEGFGLPTYNWLGDPNIALKSIMIMNIWASAPFFMVIYLAALQDIPESLYEAAKIDGANGCDRFMNITLPLLKPVTFFIIVMGIIGTFQLFDQSYIFSGGSGGPNNSTLTVVLLIYQYAFKSLEMGYAAALALLLATAIVLATLVQRYLFKEDIPQ</sequence>
<dbReference type="Proteomes" id="UP000664844">
    <property type="component" value="Unassembled WGS sequence"/>
</dbReference>
<comment type="caution">
    <text evidence="10">The sequence shown here is derived from an EMBL/GenBank/DDBJ whole genome shotgun (WGS) entry which is preliminary data.</text>
</comment>
<feature type="transmembrane region" description="Helical" evidence="7">
    <location>
        <begin position="288"/>
        <end position="311"/>
    </location>
</feature>
<keyword evidence="11" id="KW-1185">Reference proteome</keyword>
<evidence type="ECO:0000313" key="11">
    <source>
        <dbReference type="Proteomes" id="UP000664844"/>
    </source>
</evidence>
<keyword evidence="5 7" id="KW-1133">Transmembrane helix</keyword>
<feature type="domain" description="ABC transmembrane type-1" evidence="9">
    <location>
        <begin position="94"/>
        <end position="307"/>
    </location>
</feature>
<dbReference type="PANTHER" id="PTHR30193">
    <property type="entry name" value="ABC TRANSPORTER PERMEASE PROTEIN"/>
    <property type="match status" value="1"/>
</dbReference>
<evidence type="ECO:0000256" key="2">
    <source>
        <dbReference type="ARBA" id="ARBA00022448"/>
    </source>
</evidence>
<proteinExistence type="inferred from homology"/>
<evidence type="ECO:0000313" key="10">
    <source>
        <dbReference type="EMBL" id="MBO0347746.1"/>
    </source>
</evidence>
<evidence type="ECO:0000259" key="9">
    <source>
        <dbReference type="PROSITE" id="PS50928"/>
    </source>
</evidence>
<keyword evidence="3" id="KW-1003">Cell membrane</keyword>
<evidence type="ECO:0000256" key="7">
    <source>
        <dbReference type="RuleBase" id="RU363032"/>
    </source>
</evidence>
<dbReference type="PANTHER" id="PTHR30193:SF37">
    <property type="entry name" value="INNER MEMBRANE ABC TRANSPORTER PERMEASE PROTEIN YCJO"/>
    <property type="match status" value="1"/>
</dbReference>
<reference evidence="10 11" key="1">
    <citation type="submission" date="2021-03" db="EMBL/GenBank/DDBJ databases">
        <title>Metabolic Capacity of the Antarctic Cyanobacterium Phormidium pseudopriestleyi that Sustains Oxygenic Photosynthesis in the Presence of Hydrogen Sulfide.</title>
        <authorList>
            <person name="Lumian J.E."/>
            <person name="Jungblut A.D."/>
            <person name="Dillon M.L."/>
            <person name="Hawes I."/>
            <person name="Doran P.T."/>
            <person name="Mackey T.J."/>
            <person name="Dick G.J."/>
            <person name="Grettenberger C.L."/>
            <person name="Sumner D.Y."/>
        </authorList>
    </citation>
    <scope>NUCLEOTIDE SEQUENCE [LARGE SCALE GENOMIC DNA]</scope>
    <source>
        <strain evidence="10 11">FRX01</strain>
    </source>
</reference>
<keyword evidence="4 7" id="KW-0812">Transmembrane</keyword>
<evidence type="ECO:0000256" key="5">
    <source>
        <dbReference type="ARBA" id="ARBA00022989"/>
    </source>
</evidence>
<organism evidence="10 11">
    <name type="scientific">Phormidium pseudopriestleyi FRX01</name>
    <dbReference type="NCBI Taxonomy" id="1759528"/>
    <lineage>
        <taxon>Bacteria</taxon>
        <taxon>Bacillati</taxon>
        <taxon>Cyanobacteriota</taxon>
        <taxon>Cyanophyceae</taxon>
        <taxon>Oscillatoriophycideae</taxon>
        <taxon>Oscillatoriales</taxon>
        <taxon>Oscillatoriaceae</taxon>
        <taxon>Phormidium</taxon>
    </lineage>
</organism>
<name>A0ABS3FKW5_9CYAN</name>
<feature type="transmembrane region" description="Helical" evidence="7">
    <location>
        <begin position="131"/>
        <end position="152"/>
    </location>
</feature>
<dbReference type="CDD" id="cd06261">
    <property type="entry name" value="TM_PBP2"/>
    <property type="match status" value="1"/>
</dbReference>